<dbReference type="EMBL" id="CP000083">
    <property type="protein sequence ID" value="AAZ26578.1"/>
    <property type="molecule type" value="Genomic_DNA"/>
</dbReference>
<dbReference type="HOGENOM" id="CLU_3355558_0_0_6"/>
<evidence type="ECO:0000313" key="1">
    <source>
        <dbReference type="EMBL" id="AAZ26578.1"/>
    </source>
</evidence>
<organism evidence="1 2">
    <name type="scientific">Colwellia psychrerythraea (strain 34H / ATCC BAA-681)</name>
    <name type="common">Vibrio psychroerythus</name>
    <dbReference type="NCBI Taxonomy" id="167879"/>
    <lineage>
        <taxon>Bacteria</taxon>
        <taxon>Pseudomonadati</taxon>
        <taxon>Pseudomonadota</taxon>
        <taxon>Gammaproteobacteria</taxon>
        <taxon>Alteromonadales</taxon>
        <taxon>Colwelliaceae</taxon>
        <taxon>Colwellia</taxon>
    </lineage>
</organism>
<reference evidence="1" key="1">
    <citation type="journal article" date="2005" name="Proc. Natl. Acad. Sci. U.S.A.">
        <title>The psychrophilic lifestyle as revealed by the genome sequence of Colwellia psychrerythraea 34H through genomic and proteomic analyses.</title>
        <authorList>
            <person name="Methe B.A."/>
            <person name="Nelson K.E."/>
            <person name="Deming J.W."/>
            <person name="Momen B."/>
            <person name="Melamud E."/>
            <person name="Zhang X."/>
            <person name="Moult J."/>
            <person name="Madupu R."/>
            <person name="Nelson W.C."/>
            <person name="Dodson R.J."/>
            <person name="Brinkac L.M."/>
            <person name="Daugherty S.C."/>
            <person name="Durkin A.S."/>
            <person name="DeBoy R.T."/>
            <person name="Kolonay J.F."/>
            <person name="Sullivan S.A."/>
            <person name="Zhou L."/>
            <person name="Davidsen T.M."/>
            <person name="Wu M."/>
            <person name="Huston A.L."/>
            <person name="Lewis M."/>
            <person name="Weaver B."/>
            <person name="Weidman J.F."/>
            <person name="Khouri H."/>
            <person name="Utterback T.R."/>
            <person name="Feldblyum T.V."/>
            <person name="Fraser C.M."/>
        </authorList>
    </citation>
    <scope>NUCLEOTIDE SEQUENCE [LARGE SCALE GENOMIC DNA]</scope>
    <source>
        <strain evidence="1">34H</strain>
    </source>
</reference>
<dbReference type="STRING" id="167879.CPS_1241"/>
<protein>
    <submittedName>
        <fullName evidence="1">Uncharacterized protein</fullName>
    </submittedName>
</protein>
<dbReference type="Proteomes" id="UP000000547">
    <property type="component" value="Chromosome"/>
</dbReference>
<name>Q486N1_COLP3</name>
<proteinExistence type="predicted"/>
<dbReference type="AlphaFoldDB" id="Q486N1"/>
<accession>Q486N1</accession>
<sequence>MMVTIMVSKADFNQIHLLRTKKHWWKPSSIDSSYEL</sequence>
<gene>
    <name evidence="1" type="ordered locus">CPS_1241</name>
</gene>
<dbReference type="KEGG" id="cps:CPS_1241"/>
<evidence type="ECO:0000313" key="2">
    <source>
        <dbReference type="Proteomes" id="UP000000547"/>
    </source>
</evidence>